<dbReference type="Proteomes" id="UP000005824">
    <property type="component" value="Unassembled WGS sequence"/>
</dbReference>
<protein>
    <recommendedName>
        <fullName evidence="3">Sulfatase</fullName>
    </recommendedName>
</protein>
<gene>
    <name evidence="1" type="ORF">CfE428DRAFT_5489</name>
</gene>
<dbReference type="STRING" id="497964.CfE428DRAFT_5489"/>
<comment type="caution">
    <text evidence="1">The sequence shown here is derived from an EMBL/GenBank/DDBJ whole genome shotgun (WGS) entry which is preliminary data.</text>
</comment>
<dbReference type="PANTHER" id="PTHR43737">
    <property type="entry name" value="BLL7424 PROTEIN"/>
    <property type="match status" value="1"/>
</dbReference>
<dbReference type="AlphaFoldDB" id="B4D999"/>
<dbReference type="InterPro" id="IPR006311">
    <property type="entry name" value="TAT_signal"/>
</dbReference>
<keyword evidence="2" id="KW-1185">Reference proteome</keyword>
<organism evidence="1 2">
    <name type="scientific">Chthoniobacter flavus Ellin428</name>
    <dbReference type="NCBI Taxonomy" id="497964"/>
    <lineage>
        <taxon>Bacteria</taxon>
        <taxon>Pseudomonadati</taxon>
        <taxon>Verrucomicrobiota</taxon>
        <taxon>Spartobacteria</taxon>
        <taxon>Chthoniobacterales</taxon>
        <taxon>Chthoniobacteraceae</taxon>
        <taxon>Chthoniobacter</taxon>
    </lineage>
</organism>
<dbReference type="Gene3D" id="3.40.720.10">
    <property type="entry name" value="Alkaline Phosphatase, subunit A"/>
    <property type="match status" value="1"/>
</dbReference>
<dbReference type="SUPFAM" id="SSF53649">
    <property type="entry name" value="Alkaline phosphatase-like"/>
    <property type="match status" value="1"/>
</dbReference>
<accession>B4D999</accession>
<dbReference type="PANTHER" id="PTHR43737:SF1">
    <property type="entry name" value="DUF1501 DOMAIN-CONTAINING PROTEIN"/>
    <property type="match status" value="1"/>
</dbReference>
<dbReference type="InterPro" id="IPR017850">
    <property type="entry name" value="Alkaline_phosphatase_core_sf"/>
</dbReference>
<dbReference type="RefSeq" id="WP_006982810.1">
    <property type="nucleotide sequence ID" value="NZ_ABVL01000025.1"/>
</dbReference>
<evidence type="ECO:0000313" key="2">
    <source>
        <dbReference type="Proteomes" id="UP000005824"/>
    </source>
</evidence>
<dbReference type="EMBL" id="ABVL01000025">
    <property type="protein sequence ID" value="EDY17002.1"/>
    <property type="molecule type" value="Genomic_DNA"/>
</dbReference>
<dbReference type="eggNOG" id="COG3119">
    <property type="taxonomic scope" value="Bacteria"/>
</dbReference>
<dbReference type="InterPro" id="IPR010869">
    <property type="entry name" value="DUF1501"/>
</dbReference>
<dbReference type="PROSITE" id="PS51318">
    <property type="entry name" value="TAT"/>
    <property type="match status" value="1"/>
</dbReference>
<dbReference type="InParanoid" id="B4D999"/>
<dbReference type="Pfam" id="PF07394">
    <property type="entry name" value="DUF1501"/>
    <property type="match status" value="1"/>
</dbReference>
<name>B4D999_9BACT</name>
<evidence type="ECO:0008006" key="3">
    <source>
        <dbReference type="Google" id="ProtNLM"/>
    </source>
</evidence>
<proteinExistence type="predicted"/>
<evidence type="ECO:0000313" key="1">
    <source>
        <dbReference type="EMBL" id="EDY17002.1"/>
    </source>
</evidence>
<reference evidence="1 2" key="1">
    <citation type="journal article" date="2011" name="J. Bacteriol.">
        <title>Genome sequence of Chthoniobacter flavus Ellin428, an aerobic heterotrophic soil bacterium.</title>
        <authorList>
            <person name="Kant R."/>
            <person name="van Passel M.W."/>
            <person name="Palva A."/>
            <person name="Lucas S."/>
            <person name="Lapidus A."/>
            <person name="Glavina Del Rio T."/>
            <person name="Dalin E."/>
            <person name="Tice H."/>
            <person name="Bruce D."/>
            <person name="Goodwin L."/>
            <person name="Pitluck S."/>
            <person name="Larimer F.W."/>
            <person name="Land M.L."/>
            <person name="Hauser L."/>
            <person name="Sangwan P."/>
            <person name="de Vos W.M."/>
            <person name="Janssen P.H."/>
            <person name="Smidt H."/>
        </authorList>
    </citation>
    <scope>NUCLEOTIDE SEQUENCE [LARGE SCALE GENOMIC DNA]</scope>
    <source>
        <strain evidence="1 2">Ellin428</strain>
    </source>
</reference>
<sequence>MDINQHLPSPEDYCVTRRQFLNRFGMGFGALSLAGLLGASLGSGSAQAAMNLSPLAPKQPQFPGKAKRVIHIFSQGGPSHIDTWDPKPEMEKYIGKDVKEIGGIPLPTQFKFTKRGQSGVEVSEIFPKIGDHIDDIAVIRSMNTDIPAHDFATLMMNTGSGRLVKPSMGAWVLYGLGAENQNLPGFIALGGGLGGAANWRSAFLPGAFQGTLVGNVSGPVDRIIENIRSQFATRPQQRRQIDLLKAMNDLHTERQAHEAALEARLQSFELAFNMQAEAMDTFDVTKEPQNIRDMYGDTETGRRMLVARRLVENGVRFVQVWAGSWDHHTDVKGNLEKQAALLDQPVGALLTDLKQRGMLEDTLVVWGGEFGRTPRHDKGARGEPGRDHHHRAFCAWMAGGGIKGGQAYGASDDFGYDVVENKVHVHDLHATILNQLGFDHEKLTYRYNGRDFRLTDVFGNVVTGLVS</sequence>